<reference evidence="1" key="1">
    <citation type="submission" date="2021-02" db="EMBL/GenBank/DDBJ databases">
        <authorList>
            <person name="Han P."/>
        </authorList>
    </citation>
    <scope>NUCLEOTIDE SEQUENCE</scope>
    <source>
        <strain evidence="1">Candidatus Nitrosotenuis uzonensis 5A</strain>
    </source>
</reference>
<accession>A0A812F2Q9</accession>
<evidence type="ECO:0000313" key="1">
    <source>
        <dbReference type="EMBL" id="CAE6492493.1"/>
    </source>
</evidence>
<protein>
    <submittedName>
        <fullName evidence="1">Uncharacterized protein</fullName>
    </submittedName>
</protein>
<organism evidence="1 2">
    <name type="scientific">Candidatus Nitrosotenuis uzonensis</name>
    <dbReference type="NCBI Taxonomy" id="1407055"/>
    <lineage>
        <taxon>Archaea</taxon>
        <taxon>Nitrososphaerota</taxon>
        <taxon>Candidatus Nitrosotenuis</taxon>
    </lineage>
</organism>
<dbReference type="EMBL" id="CAJNAQ010000005">
    <property type="protein sequence ID" value="CAE6492493.1"/>
    <property type="molecule type" value="Genomic_DNA"/>
</dbReference>
<sequence>MTRSFAGPMVQIGYDVALTRRKSRVQIPVGPPLQCLEPLKPKARLGIQSKMGQSDQLLKDKNVRRWNENLAHGSKITASVRLRRLALFCIRTNTTPSKHDFCDLDCCNCRNVHH</sequence>
<dbReference type="AlphaFoldDB" id="A0A812F2Q9"/>
<comment type="caution">
    <text evidence="1">The sequence shown here is derived from an EMBL/GenBank/DDBJ whole genome shotgun (WGS) entry which is preliminary data.</text>
</comment>
<dbReference type="Proteomes" id="UP000655759">
    <property type="component" value="Unassembled WGS sequence"/>
</dbReference>
<proteinExistence type="predicted"/>
<gene>
    <name evidence="1" type="ORF">NUZ5A_50043</name>
</gene>
<evidence type="ECO:0000313" key="2">
    <source>
        <dbReference type="Proteomes" id="UP000655759"/>
    </source>
</evidence>
<name>A0A812F2Q9_9ARCH</name>